<protein>
    <submittedName>
        <fullName evidence="9">Alanine--glyoxylate aminotransferase family protein</fullName>
    </submittedName>
</protein>
<dbReference type="GO" id="GO:0008453">
    <property type="term" value="F:alanine-glyoxylate transaminase activity"/>
    <property type="evidence" value="ECO:0007669"/>
    <property type="project" value="TreeGrafter"/>
</dbReference>
<comment type="cofactor">
    <cofactor evidence="1 7">
        <name>pyridoxal 5'-phosphate</name>
        <dbReference type="ChEBI" id="CHEBI:597326"/>
    </cofactor>
</comment>
<evidence type="ECO:0000256" key="3">
    <source>
        <dbReference type="ARBA" id="ARBA00022576"/>
    </source>
</evidence>
<dbReference type="Proteomes" id="UP000297475">
    <property type="component" value="Unassembled WGS sequence"/>
</dbReference>
<dbReference type="PANTHER" id="PTHR21152">
    <property type="entry name" value="AMINOTRANSFERASE CLASS V"/>
    <property type="match status" value="1"/>
</dbReference>
<dbReference type="InterPro" id="IPR015424">
    <property type="entry name" value="PyrdxlP-dep_Trfase"/>
</dbReference>
<evidence type="ECO:0000256" key="6">
    <source>
        <dbReference type="PIRSR" id="PIRSR000524-1"/>
    </source>
</evidence>
<dbReference type="PIRSF" id="PIRSF000524">
    <property type="entry name" value="SPT"/>
    <property type="match status" value="1"/>
</dbReference>
<feature type="domain" description="Aminotransferase class V" evidence="8">
    <location>
        <begin position="46"/>
        <end position="222"/>
    </location>
</feature>
<dbReference type="InterPro" id="IPR015421">
    <property type="entry name" value="PyrdxlP-dep_Trfase_major"/>
</dbReference>
<reference evidence="9 10" key="1">
    <citation type="submission" date="2019-04" db="EMBL/GenBank/DDBJ databases">
        <title>Natronospirillum operosus gen. nov., sp. nov., a haloalkaliphilic satellite isolated from decaying biomass of laboratory culture of cyanobacterium Geitlerinema sp. and proposal of Natronospirillaceae fam. nov. and Saccharospirillaceae fam. nov.</title>
        <authorList>
            <person name="Kevbrin V."/>
            <person name="Boltyanskaya Y."/>
            <person name="Koziaeva V."/>
            <person name="Grouzdev D.S."/>
            <person name="Park M."/>
            <person name="Cho J."/>
        </authorList>
    </citation>
    <scope>NUCLEOTIDE SEQUENCE [LARGE SCALE GENOMIC DNA]</scope>
    <source>
        <strain evidence="9 10">G-116</strain>
    </source>
</reference>
<evidence type="ECO:0000313" key="10">
    <source>
        <dbReference type="Proteomes" id="UP000297475"/>
    </source>
</evidence>
<feature type="binding site" evidence="6">
    <location>
        <position position="365"/>
    </location>
    <ligand>
        <name>substrate</name>
    </ligand>
</feature>
<evidence type="ECO:0000256" key="4">
    <source>
        <dbReference type="ARBA" id="ARBA00022679"/>
    </source>
</evidence>
<dbReference type="InterPro" id="IPR015422">
    <property type="entry name" value="PyrdxlP-dep_Trfase_small"/>
</dbReference>
<proteinExistence type="inferred from homology"/>
<keyword evidence="3 9" id="KW-0032">Aminotransferase</keyword>
<keyword evidence="5 7" id="KW-0663">Pyridoxal phosphate</keyword>
<dbReference type="InterPro" id="IPR000192">
    <property type="entry name" value="Aminotrans_V_dom"/>
</dbReference>
<gene>
    <name evidence="9" type="ORF">E4656_14495</name>
</gene>
<sequence>MSSSSHSFPPLDPPARLLMGPGPINADPRIHRAMAAPLVGQFDPVMTRYMNQTMAVYRAVFECDYAQTLLIDGTARAGIEAVVISAIEPGERVLVPVMGRFGHLLTEIAERAGAEVHTIDIPWGQVCTLEQLETALKTVRPSLVATVQGDTSTTMLQPLAGWGDLCHQHDALLVCDATASIVGNTLPTGEWQLDAVTCGLQKCLAGPPGVAPITLSPAFVERVNRRRHVEAGIRDTQDQPQAGPRIGSNYFDLPMIMDYWGERRLNHHTEASTMLYAAYEAGRIAVEEGLAAAVSRHRLHGNAMAAGVEGLGLALYGDQSTRMNNIVGVRIPEALDGEAVRAALLQDWGIEIGSSFGPLKGKIWRIGTMGYNARQDCVLMTLAALEQVLRRQGHACPQGGGVDAAYAIYQRAEEGAVQ</sequence>
<evidence type="ECO:0000256" key="1">
    <source>
        <dbReference type="ARBA" id="ARBA00001933"/>
    </source>
</evidence>
<dbReference type="Pfam" id="PF00266">
    <property type="entry name" value="Aminotran_5"/>
    <property type="match status" value="1"/>
</dbReference>
<dbReference type="FunFam" id="3.40.640.10:FF:000027">
    <property type="entry name" value="Serine--pyruvate aminotransferase, mitochondrial"/>
    <property type="match status" value="1"/>
</dbReference>
<dbReference type="GO" id="GO:0019265">
    <property type="term" value="P:glycine biosynthetic process, by transamination of glyoxylate"/>
    <property type="evidence" value="ECO:0007669"/>
    <property type="project" value="TreeGrafter"/>
</dbReference>
<evidence type="ECO:0000256" key="7">
    <source>
        <dbReference type="PIRSR" id="PIRSR000524-50"/>
    </source>
</evidence>
<dbReference type="InterPro" id="IPR024169">
    <property type="entry name" value="SP_NH2Trfase/AEP_transaminase"/>
</dbReference>
<comment type="similarity">
    <text evidence="2">Belongs to the class-V pyridoxal-phosphate-dependent aminotransferase family.</text>
</comment>
<keyword evidence="10" id="KW-1185">Reference proteome</keyword>
<evidence type="ECO:0000256" key="5">
    <source>
        <dbReference type="ARBA" id="ARBA00022898"/>
    </source>
</evidence>
<accession>A0A4Z0W447</accession>
<organism evidence="9 10">
    <name type="scientific">Natronospirillum operosum</name>
    <dbReference type="NCBI Taxonomy" id="2759953"/>
    <lineage>
        <taxon>Bacteria</taxon>
        <taxon>Pseudomonadati</taxon>
        <taxon>Pseudomonadota</taxon>
        <taxon>Gammaproteobacteria</taxon>
        <taxon>Oceanospirillales</taxon>
        <taxon>Natronospirillaceae</taxon>
        <taxon>Natronospirillum</taxon>
    </lineage>
</organism>
<evidence type="ECO:0000256" key="2">
    <source>
        <dbReference type="ARBA" id="ARBA00009236"/>
    </source>
</evidence>
<dbReference type="PANTHER" id="PTHR21152:SF40">
    <property type="entry name" value="ALANINE--GLYOXYLATE AMINOTRANSFERASE"/>
    <property type="match status" value="1"/>
</dbReference>
<dbReference type="AlphaFoldDB" id="A0A4Z0W447"/>
<feature type="modified residue" description="N6-(pyridoxal phosphate)lysine" evidence="7">
    <location>
        <position position="202"/>
    </location>
</feature>
<dbReference type="GO" id="GO:0004760">
    <property type="term" value="F:L-serine-pyruvate transaminase activity"/>
    <property type="evidence" value="ECO:0007669"/>
    <property type="project" value="TreeGrafter"/>
</dbReference>
<dbReference type="SUPFAM" id="SSF53383">
    <property type="entry name" value="PLP-dependent transferases"/>
    <property type="match status" value="1"/>
</dbReference>
<name>A0A4Z0W447_9GAMM</name>
<dbReference type="Gene3D" id="3.90.1150.10">
    <property type="entry name" value="Aspartate Aminotransferase, domain 1"/>
    <property type="match status" value="1"/>
</dbReference>
<comment type="caution">
    <text evidence="9">The sequence shown here is derived from an EMBL/GenBank/DDBJ whole genome shotgun (WGS) entry which is preliminary data.</text>
</comment>
<keyword evidence="4 9" id="KW-0808">Transferase</keyword>
<dbReference type="Gene3D" id="3.40.640.10">
    <property type="entry name" value="Type I PLP-dependent aspartate aminotransferase-like (Major domain)"/>
    <property type="match status" value="1"/>
</dbReference>
<dbReference type="OrthoDB" id="389074at2"/>
<dbReference type="EMBL" id="SRMF01000006">
    <property type="protein sequence ID" value="TGG92084.1"/>
    <property type="molecule type" value="Genomic_DNA"/>
</dbReference>
<dbReference type="RefSeq" id="WP_135484013.1">
    <property type="nucleotide sequence ID" value="NZ_SRMF01000006.1"/>
</dbReference>
<evidence type="ECO:0000259" key="8">
    <source>
        <dbReference type="Pfam" id="PF00266"/>
    </source>
</evidence>
<evidence type="ECO:0000313" key="9">
    <source>
        <dbReference type="EMBL" id="TGG92084.1"/>
    </source>
</evidence>